<dbReference type="SUPFAM" id="SSF63829">
    <property type="entry name" value="Calcium-dependent phosphotriesterase"/>
    <property type="match status" value="1"/>
</dbReference>
<dbReference type="InterPro" id="IPR011042">
    <property type="entry name" value="6-blade_b-propeller_TolB-like"/>
</dbReference>
<dbReference type="Gene3D" id="2.120.10.30">
    <property type="entry name" value="TolB, C-terminal domain"/>
    <property type="match status" value="1"/>
</dbReference>
<proteinExistence type="predicted"/>
<dbReference type="AlphaFoldDB" id="A0A167T322"/>
<dbReference type="Proteomes" id="UP000076881">
    <property type="component" value="Unassembled WGS sequence"/>
</dbReference>
<sequence>MQTTFSIVTLMFASITLATTSQISASTIYTFPTEPSWFENVYVGANGKLVLSTISPNASVYVLHQPWNTSVEHALTKQTLPGLNGTLGLAEVREDIYAVAAGQFKNISQFVDGSAEMWIVDLIDSSNSKCIARMPEAGELNGMVAIPNSPDGDVLVADSSLGQIWKVSTVGKNAGAYKVWLKSDEMAIKSSQPERWPFGINGLQHSSTGTLYFTNTNTVTIWSIDTTKQTKPGQNMQVELVADLSGLAVALDDIALSKDGKAIYATSNKDNKLIAVHRVGRRWISKVILGGDGFAEVAGDTAASFGKTRYDRDSLYVVTSGRAWSGDNDTLKGPAKIVRLDLSEGRGYCSD</sequence>
<accession>A0A167T322</accession>
<dbReference type="PANTHER" id="PTHR42060:SF1">
    <property type="entry name" value="NHL REPEAT-CONTAINING PROTEIN"/>
    <property type="match status" value="1"/>
</dbReference>
<dbReference type="InterPro" id="IPR052998">
    <property type="entry name" value="Hetero-Diels-Alderase-like"/>
</dbReference>
<evidence type="ECO:0000313" key="2">
    <source>
        <dbReference type="EMBL" id="OAA60193.1"/>
    </source>
</evidence>
<evidence type="ECO:0000313" key="3">
    <source>
        <dbReference type="Proteomes" id="UP000076881"/>
    </source>
</evidence>
<organism evidence="2 3">
    <name type="scientific">Akanthomyces lecanii RCEF 1005</name>
    <dbReference type="NCBI Taxonomy" id="1081108"/>
    <lineage>
        <taxon>Eukaryota</taxon>
        <taxon>Fungi</taxon>
        <taxon>Dikarya</taxon>
        <taxon>Ascomycota</taxon>
        <taxon>Pezizomycotina</taxon>
        <taxon>Sordariomycetes</taxon>
        <taxon>Hypocreomycetidae</taxon>
        <taxon>Hypocreales</taxon>
        <taxon>Cordycipitaceae</taxon>
        <taxon>Akanthomyces</taxon>
        <taxon>Cordyceps confragosa</taxon>
    </lineage>
</organism>
<reference evidence="2 3" key="1">
    <citation type="journal article" date="2016" name="Genome Biol. Evol.">
        <title>Divergent and convergent evolution of fungal pathogenicity.</title>
        <authorList>
            <person name="Shang Y."/>
            <person name="Xiao G."/>
            <person name="Zheng P."/>
            <person name="Cen K."/>
            <person name="Zhan S."/>
            <person name="Wang C."/>
        </authorList>
    </citation>
    <scope>NUCLEOTIDE SEQUENCE [LARGE SCALE GENOMIC DNA]</scope>
    <source>
        <strain evidence="2 3">RCEF 1005</strain>
    </source>
</reference>
<evidence type="ECO:0000256" key="1">
    <source>
        <dbReference type="SAM" id="SignalP"/>
    </source>
</evidence>
<dbReference type="STRING" id="1081108.A0A167T322"/>
<keyword evidence="3" id="KW-1185">Reference proteome</keyword>
<keyword evidence="1" id="KW-0732">Signal</keyword>
<dbReference type="PANTHER" id="PTHR42060">
    <property type="entry name" value="NHL REPEAT-CONTAINING PROTEIN-RELATED"/>
    <property type="match status" value="1"/>
</dbReference>
<dbReference type="OrthoDB" id="9977941at2759"/>
<dbReference type="EMBL" id="AZHF01000022">
    <property type="protein sequence ID" value="OAA60193.1"/>
    <property type="molecule type" value="Genomic_DNA"/>
</dbReference>
<protein>
    <submittedName>
        <fullName evidence="2">Six-bladed beta-propeller, TolB-like protein</fullName>
    </submittedName>
</protein>
<gene>
    <name evidence="2" type="ORF">LEL_10816</name>
</gene>
<feature type="signal peptide" evidence="1">
    <location>
        <begin position="1"/>
        <end position="18"/>
    </location>
</feature>
<name>A0A167T322_CORDF</name>
<comment type="caution">
    <text evidence="2">The sequence shown here is derived from an EMBL/GenBank/DDBJ whole genome shotgun (WGS) entry which is preliminary data.</text>
</comment>
<feature type="chain" id="PRO_5007892453" evidence="1">
    <location>
        <begin position="19"/>
        <end position="351"/>
    </location>
</feature>